<sequence length="318" mass="36230">MSAALQKNIACFGFKVRWELERATIDATKNMVTEEKTVEGMSDVKWHLQWNSSDADMSRRLYLNVESENEITYKTHLHFFLQPDNSNAKCQNGTSIGNIKIQLEEVTYDHLLEDLLDGKLIIAVDGYFSYTNATSTLSMRDSAAEWGLRLKQSPKDFHVIVDGKNLGIHKVFVAAESPVFARMFESNFEEAKENIVTVLDFSFETVKNAFNWCYHQNIFPFLQDLDSAVNLLYFSDKYDFQTLKPILESHLSSAKFLTKENISILASTADKTNALQLRQACIKFICGCMLNKTDGFTAEVIATFDPKFVEDILFQALN</sequence>
<evidence type="ECO:0000313" key="2">
    <source>
        <dbReference type="WBParaSite" id="ES5_v2.g21647.t1"/>
    </source>
</evidence>
<dbReference type="Proteomes" id="UP000887579">
    <property type="component" value="Unplaced"/>
</dbReference>
<protein>
    <submittedName>
        <fullName evidence="2">BTB domain-containing protein</fullName>
    </submittedName>
</protein>
<accession>A0AC34FW46</accession>
<organism evidence="1 2">
    <name type="scientific">Panagrolaimus sp. ES5</name>
    <dbReference type="NCBI Taxonomy" id="591445"/>
    <lineage>
        <taxon>Eukaryota</taxon>
        <taxon>Metazoa</taxon>
        <taxon>Ecdysozoa</taxon>
        <taxon>Nematoda</taxon>
        <taxon>Chromadorea</taxon>
        <taxon>Rhabditida</taxon>
        <taxon>Tylenchina</taxon>
        <taxon>Panagrolaimomorpha</taxon>
        <taxon>Panagrolaimoidea</taxon>
        <taxon>Panagrolaimidae</taxon>
        <taxon>Panagrolaimus</taxon>
    </lineage>
</organism>
<proteinExistence type="predicted"/>
<name>A0AC34FW46_9BILA</name>
<reference evidence="2" key="1">
    <citation type="submission" date="2022-11" db="UniProtKB">
        <authorList>
            <consortium name="WormBaseParasite"/>
        </authorList>
    </citation>
    <scope>IDENTIFICATION</scope>
</reference>
<dbReference type="WBParaSite" id="ES5_v2.g21647.t1">
    <property type="protein sequence ID" value="ES5_v2.g21647.t1"/>
    <property type="gene ID" value="ES5_v2.g21647"/>
</dbReference>
<evidence type="ECO:0000313" key="1">
    <source>
        <dbReference type="Proteomes" id="UP000887579"/>
    </source>
</evidence>